<evidence type="ECO:0000313" key="1">
    <source>
        <dbReference type="EMBL" id="SFW70092.1"/>
    </source>
</evidence>
<evidence type="ECO:0000313" key="4">
    <source>
        <dbReference type="Proteomes" id="UP001326715"/>
    </source>
</evidence>
<evidence type="ECO:0000313" key="3">
    <source>
        <dbReference type="Proteomes" id="UP000183788"/>
    </source>
</evidence>
<dbReference type="Proteomes" id="UP000183788">
    <property type="component" value="Unassembled WGS sequence"/>
</dbReference>
<dbReference type="InterPro" id="IPR041662">
    <property type="entry name" value="SusD-like_2"/>
</dbReference>
<reference evidence="1 3" key="1">
    <citation type="submission" date="2016-11" db="EMBL/GenBank/DDBJ databases">
        <authorList>
            <person name="Jaros S."/>
            <person name="Januszkiewicz K."/>
            <person name="Wedrychowicz H."/>
        </authorList>
    </citation>
    <scope>NUCLEOTIDE SEQUENCE [LARGE SCALE GENOMIC DNA]</scope>
    <source>
        <strain evidence="1 3">DSM 784</strain>
    </source>
</reference>
<name>A0A1K1RDZ0_9BACT</name>
<dbReference type="PROSITE" id="PS51257">
    <property type="entry name" value="PROKAR_LIPOPROTEIN"/>
    <property type="match status" value="1"/>
</dbReference>
<dbReference type="Pfam" id="PF12771">
    <property type="entry name" value="SusD-like_2"/>
    <property type="match status" value="1"/>
</dbReference>
<dbReference type="STRING" id="1004.SAMN05661012_03665"/>
<dbReference type="EMBL" id="FPIZ01000011">
    <property type="protein sequence ID" value="SFW70092.1"/>
    <property type="molecule type" value="Genomic_DNA"/>
</dbReference>
<dbReference type="Gene3D" id="1.25.40.390">
    <property type="match status" value="1"/>
</dbReference>
<proteinExistence type="predicted"/>
<reference evidence="2 4" key="2">
    <citation type="submission" date="2023-11" db="EMBL/GenBank/DDBJ databases">
        <title>MicrobeMod: A computational toolkit for identifying prokaryotic methylation and restriction-modification with nanopore sequencing.</title>
        <authorList>
            <person name="Crits-Christoph A."/>
            <person name="Kang S.C."/>
            <person name="Lee H."/>
            <person name="Ostrov N."/>
        </authorList>
    </citation>
    <scope>NUCLEOTIDE SEQUENCE [LARGE SCALE GENOMIC DNA]</scope>
    <source>
        <strain evidence="2 4">ATCC 23090</strain>
    </source>
</reference>
<organism evidence="1 3">
    <name type="scientific">Chitinophaga sancti</name>
    <dbReference type="NCBI Taxonomy" id="1004"/>
    <lineage>
        <taxon>Bacteria</taxon>
        <taxon>Pseudomonadati</taxon>
        <taxon>Bacteroidota</taxon>
        <taxon>Chitinophagia</taxon>
        <taxon>Chitinophagales</taxon>
        <taxon>Chitinophagaceae</taxon>
        <taxon>Chitinophaga</taxon>
    </lineage>
</organism>
<dbReference type="SUPFAM" id="SSF48452">
    <property type="entry name" value="TPR-like"/>
    <property type="match status" value="1"/>
</dbReference>
<dbReference type="Proteomes" id="UP001326715">
    <property type="component" value="Chromosome"/>
</dbReference>
<keyword evidence="1" id="KW-0449">Lipoprotein</keyword>
<evidence type="ECO:0000313" key="2">
    <source>
        <dbReference type="EMBL" id="WQG88720.1"/>
    </source>
</evidence>
<dbReference type="InterPro" id="IPR011990">
    <property type="entry name" value="TPR-like_helical_dom_sf"/>
</dbReference>
<dbReference type="AlphaFoldDB" id="A0A1K1RDZ0"/>
<protein>
    <submittedName>
        <fullName evidence="2">SusD/RagB family nutrient-binding outer membrane lipoprotein</fullName>
    </submittedName>
    <submittedName>
        <fullName evidence="1">Susd and RagB outer membrane lipoprotein</fullName>
    </submittedName>
</protein>
<sequence length="478" mass="52868">MKKYIIYGSFAAMGILSSVSCTKNITELNTDPTKPSQVSSSALFASATKEMADAITSTNVNLGIFRLIVQQWTETTYIDESNYNLVTRTIPDNFWDAFYTDALMDLKEAKKVLEADVNTNATVKKNMLAQIDIMSVYGTSVLVNTFGNVPYTSSLSSDTLFNKYDDAHTIYTDLIARLNKDLANLDESAGGMGTANLLFSSDEIANWKKFTNSLKMRLGILLVDVDPATAQTIVTEASAGAFNTQGEYAKFPYSTIPPNTNPLWEDLVQSGRQDFVGSNTFVNYINSVEDPRRPFYFTTVGGIYKGGTNGLKSPYANFSHPGSLLEKKDLPGVFIDYSEVEFIRAEAVERGWAVGGSAITHYNNAITNSIIYWGGTADEALTYLARTDVNYLTAGTDWKQKIGMQEWIALYNRGFDAWTAQRHLDYPQLAPPPKAQSGYPVRFTYPISEQNLNTENYNAAASAIGGDAAETKLFWDKF</sequence>
<gene>
    <name evidence="1" type="ORF">SAMN05661012_03665</name>
    <name evidence="2" type="ORF">SR876_27715</name>
</gene>
<keyword evidence="4" id="KW-1185">Reference proteome</keyword>
<dbReference type="RefSeq" id="WP_072362740.1">
    <property type="nucleotide sequence ID" value="NZ_CBHWAX010000067.1"/>
</dbReference>
<accession>A0A1K1RDZ0</accession>
<dbReference type="EMBL" id="CP140154">
    <property type="protein sequence ID" value="WQG88720.1"/>
    <property type="molecule type" value="Genomic_DNA"/>
</dbReference>